<dbReference type="Gene3D" id="2.40.50.100">
    <property type="match status" value="1"/>
</dbReference>
<dbReference type="InterPro" id="IPR058625">
    <property type="entry name" value="MdtA-like_BSH"/>
</dbReference>
<dbReference type="EMBL" id="CP038437">
    <property type="protein sequence ID" value="QEM83853.2"/>
    <property type="molecule type" value="Genomic_DNA"/>
</dbReference>
<dbReference type="GO" id="GO:1990281">
    <property type="term" value="C:efflux pump complex"/>
    <property type="evidence" value="ECO:0007669"/>
    <property type="project" value="TreeGrafter"/>
</dbReference>
<protein>
    <submittedName>
        <fullName evidence="3">Efflux RND transporter periplasmic adaptor subunit</fullName>
    </submittedName>
</protein>
<organism evidence="3 4">
    <name type="scientific">Halomonas binhaiensis</name>
    <dbReference type="NCBI Taxonomy" id="2562282"/>
    <lineage>
        <taxon>Bacteria</taxon>
        <taxon>Pseudomonadati</taxon>
        <taxon>Pseudomonadota</taxon>
        <taxon>Gammaproteobacteria</taxon>
        <taxon>Oceanospirillales</taxon>
        <taxon>Halomonadaceae</taxon>
        <taxon>Halomonas</taxon>
    </lineage>
</organism>
<dbReference type="PANTHER" id="PTHR30469">
    <property type="entry name" value="MULTIDRUG RESISTANCE PROTEIN MDTA"/>
    <property type="match status" value="1"/>
</dbReference>
<gene>
    <name evidence="3" type="ORF">E4T21_01235</name>
</gene>
<evidence type="ECO:0000313" key="4">
    <source>
        <dbReference type="Proteomes" id="UP000324285"/>
    </source>
</evidence>
<sequence length="308" mass="33042">MGEAMLSEQSLLRVPAMIVLALLVAPASLSVQAQERLGEAPAGMQIQTETAGQAEAEVPAPTPEMERRMEQVRENPEALRMRMLLAPQQEATLSSRMDGTLEELPVELGDNVAEGDMLARFDCRVQQARVNAANTEISVARLNYDAKRSLRRLDAVGDHEVALAQAEVEKAQSALNLAAVERDQCTLKAPFSGRIAKVHVKPYQTMGSGTPVVDLVGDGALKVRLNAPSVLLPRLQVGQPLDIAVNETEQHYGATLSAISARIDAVAQTVALEATLDASHEELRPGMTGSAQVRFETAAQAPAEPTQE</sequence>
<keyword evidence="4" id="KW-1185">Reference proteome</keyword>
<dbReference type="NCBIfam" id="TIGR01730">
    <property type="entry name" value="RND_mfp"/>
    <property type="match status" value="1"/>
</dbReference>
<reference evidence="3" key="1">
    <citation type="submission" date="2021-02" db="EMBL/GenBank/DDBJ databases">
        <title>Strain Y2R2, a novel species of the genus Halomonas.</title>
        <authorList>
            <person name="Huang H."/>
        </authorList>
    </citation>
    <scope>NUCLEOTIDE SEQUENCE</scope>
    <source>
        <strain evidence="3">Y2R2</strain>
    </source>
</reference>
<evidence type="ECO:0000313" key="3">
    <source>
        <dbReference type="EMBL" id="QEM83853.2"/>
    </source>
</evidence>
<dbReference type="RefSeq" id="WP_205423439.1">
    <property type="nucleotide sequence ID" value="NZ_CP038437.2"/>
</dbReference>
<dbReference type="AlphaFoldDB" id="A0A856QVD5"/>
<dbReference type="GO" id="GO:0015562">
    <property type="term" value="F:efflux transmembrane transporter activity"/>
    <property type="evidence" value="ECO:0007669"/>
    <property type="project" value="TreeGrafter"/>
</dbReference>
<dbReference type="KEGG" id="hbh:E4T21_01235"/>
<dbReference type="Pfam" id="PF25917">
    <property type="entry name" value="BSH_RND"/>
    <property type="match status" value="1"/>
</dbReference>
<evidence type="ECO:0000259" key="2">
    <source>
        <dbReference type="Pfam" id="PF25917"/>
    </source>
</evidence>
<dbReference type="Gene3D" id="2.40.30.170">
    <property type="match status" value="1"/>
</dbReference>
<dbReference type="Proteomes" id="UP000324285">
    <property type="component" value="Chromosome"/>
</dbReference>
<feature type="domain" description="Multidrug resistance protein MdtA-like barrel-sandwich hybrid" evidence="2">
    <location>
        <begin position="90"/>
        <end position="210"/>
    </location>
</feature>
<dbReference type="SUPFAM" id="SSF111369">
    <property type="entry name" value="HlyD-like secretion proteins"/>
    <property type="match status" value="1"/>
</dbReference>
<accession>A0A856QVD5</accession>
<comment type="similarity">
    <text evidence="1">Belongs to the membrane fusion protein (MFP) (TC 8.A.1) family.</text>
</comment>
<evidence type="ECO:0000256" key="1">
    <source>
        <dbReference type="ARBA" id="ARBA00009477"/>
    </source>
</evidence>
<dbReference type="InterPro" id="IPR006143">
    <property type="entry name" value="RND_pump_MFP"/>
</dbReference>
<proteinExistence type="inferred from homology"/>
<name>A0A856QVD5_9GAMM</name>